<sequence length="213" mass="24729">MASAILFLCLMGFLDASFSQKQTESQPVGSSSGQIVTPSVLGSLLTFSQRLSDMERLIKSHDKKILEQEETIENLKRAVKEKASMLDVSKVKNELQNNVAQVMQDVRIRTREIERYRSKLRTIESAYSTTDQEFALTRGKVLELEDRFGQFSANCRTVKTGWRQRANGEIMFLDRHHVRCRNDELLQSFQLARRSDYEDDMVRYVYRCCRLTL</sequence>
<proteinExistence type="predicted"/>
<evidence type="ECO:0000313" key="3">
    <source>
        <dbReference type="EMBL" id="EDO41219.1"/>
    </source>
</evidence>
<evidence type="ECO:0000313" key="4">
    <source>
        <dbReference type="Proteomes" id="UP000001593"/>
    </source>
</evidence>
<dbReference type="Proteomes" id="UP000001593">
    <property type="component" value="Unassembled WGS sequence"/>
</dbReference>
<feature type="signal peptide" evidence="2">
    <location>
        <begin position="1"/>
        <end position="16"/>
    </location>
</feature>
<name>A7S4V4_NEMVE</name>
<dbReference type="OMA" id="WRQRANG"/>
<keyword evidence="2" id="KW-0732">Signal</keyword>
<dbReference type="HOGENOM" id="CLU_1295740_0_0_1"/>
<dbReference type="OrthoDB" id="5970116at2759"/>
<reference evidence="3 4" key="1">
    <citation type="journal article" date="2007" name="Science">
        <title>Sea anemone genome reveals ancestral eumetazoan gene repertoire and genomic organization.</title>
        <authorList>
            <person name="Putnam N.H."/>
            <person name="Srivastava M."/>
            <person name="Hellsten U."/>
            <person name="Dirks B."/>
            <person name="Chapman J."/>
            <person name="Salamov A."/>
            <person name="Terry A."/>
            <person name="Shapiro H."/>
            <person name="Lindquist E."/>
            <person name="Kapitonov V.V."/>
            <person name="Jurka J."/>
            <person name="Genikhovich G."/>
            <person name="Grigoriev I.V."/>
            <person name="Lucas S.M."/>
            <person name="Steele R.E."/>
            <person name="Finnerty J.R."/>
            <person name="Technau U."/>
            <person name="Martindale M.Q."/>
            <person name="Rokhsar D.S."/>
        </authorList>
    </citation>
    <scope>NUCLEOTIDE SEQUENCE [LARGE SCALE GENOMIC DNA]</scope>
    <source>
        <strain evidence="4">CH2 X CH6</strain>
    </source>
</reference>
<dbReference type="SUPFAM" id="SSF57997">
    <property type="entry name" value="Tropomyosin"/>
    <property type="match status" value="1"/>
</dbReference>
<keyword evidence="1" id="KW-0175">Coiled coil</keyword>
<dbReference type="KEGG" id="nve:5513019"/>
<gene>
    <name evidence="3" type="ORF">NEMVEDRAFT_v1g206837</name>
</gene>
<evidence type="ECO:0000256" key="2">
    <source>
        <dbReference type="SAM" id="SignalP"/>
    </source>
</evidence>
<organism evidence="3 4">
    <name type="scientific">Nematostella vectensis</name>
    <name type="common">Starlet sea anemone</name>
    <dbReference type="NCBI Taxonomy" id="45351"/>
    <lineage>
        <taxon>Eukaryota</taxon>
        <taxon>Metazoa</taxon>
        <taxon>Cnidaria</taxon>
        <taxon>Anthozoa</taxon>
        <taxon>Hexacorallia</taxon>
        <taxon>Actiniaria</taxon>
        <taxon>Edwardsiidae</taxon>
        <taxon>Nematostella</taxon>
    </lineage>
</organism>
<keyword evidence="4" id="KW-1185">Reference proteome</keyword>
<feature type="chain" id="PRO_5002712314" evidence="2">
    <location>
        <begin position="17"/>
        <end position="213"/>
    </location>
</feature>
<protein>
    <submittedName>
        <fullName evidence="3">Uncharacterized protein</fullName>
    </submittedName>
</protein>
<dbReference type="InParanoid" id="A7S4V4"/>
<dbReference type="AlphaFoldDB" id="A7S4V4"/>
<accession>A7S4V4</accession>
<evidence type="ECO:0000256" key="1">
    <source>
        <dbReference type="SAM" id="Coils"/>
    </source>
</evidence>
<feature type="coiled-coil region" evidence="1">
    <location>
        <begin position="51"/>
        <end position="85"/>
    </location>
</feature>
<dbReference type="EMBL" id="DS469580">
    <property type="protein sequence ID" value="EDO41219.1"/>
    <property type="molecule type" value="Genomic_DNA"/>
</dbReference>